<dbReference type="EMBL" id="HBUF01065790">
    <property type="protein sequence ID" value="CAG6627594.1"/>
    <property type="molecule type" value="Transcribed_RNA"/>
</dbReference>
<dbReference type="AlphaFoldDB" id="A0A8D9ATD2"/>
<name>A0A8D9ATD2_9HEMI</name>
<accession>A0A8D9ATD2</accession>
<organism evidence="1">
    <name type="scientific">Cacopsylla melanoneura</name>
    <dbReference type="NCBI Taxonomy" id="428564"/>
    <lineage>
        <taxon>Eukaryota</taxon>
        <taxon>Metazoa</taxon>
        <taxon>Ecdysozoa</taxon>
        <taxon>Arthropoda</taxon>
        <taxon>Hexapoda</taxon>
        <taxon>Insecta</taxon>
        <taxon>Pterygota</taxon>
        <taxon>Neoptera</taxon>
        <taxon>Paraneoptera</taxon>
        <taxon>Hemiptera</taxon>
        <taxon>Sternorrhyncha</taxon>
        <taxon>Psylloidea</taxon>
        <taxon>Psyllidae</taxon>
        <taxon>Psyllinae</taxon>
        <taxon>Cacopsylla</taxon>
    </lineage>
</organism>
<protein>
    <submittedName>
        <fullName evidence="1">Uncharacterized protein</fullName>
    </submittedName>
</protein>
<dbReference type="EMBL" id="HBUF01405039">
    <property type="protein sequence ID" value="CAG6737842.1"/>
    <property type="molecule type" value="Transcribed_RNA"/>
</dbReference>
<sequence>MENIPALLLKNVALSNWAVAIPTPLNMFSSGITGTSGVPCSSSWSYSVCAAVVCGEEEGSDVPLIRAPHLQYHAPPPTLPGVSRPSTVDVHHSCYPHLTVR</sequence>
<dbReference type="EMBL" id="HBUF01243293">
    <property type="protein sequence ID" value="CAG6677681.1"/>
    <property type="molecule type" value="Transcribed_RNA"/>
</dbReference>
<reference evidence="1" key="1">
    <citation type="submission" date="2021-05" db="EMBL/GenBank/DDBJ databases">
        <authorList>
            <person name="Alioto T."/>
            <person name="Alioto T."/>
            <person name="Gomez Garrido J."/>
        </authorList>
    </citation>
    <scope>NUCLEOTIDE SEQUENCE</scope>
</reference>
<proteinExistence type="predicted"/>
<evidence type="ECO:0000313" key="1">
    <source>
        <dbReference type="EMBL" id="CAG6770332.1"/>
    </source>
</evidence>
<dbReference type="EMBL" id="HBUF01581451">
    <property type="protein sequence ID" value="CAG6770332.1"/>
    <property type="molecule type" value="Transcribed_RNA"/>
</dbReference>